<name>A0ABV3XZU1_9ACTN</name>
<dbReference type="PANTHER" id="PTHR46401:SF2">
    <property type="entry name" value="GLYCOSYLTRANSFERASE WBBK-RELATED"/>
    <property type="match status" value="1"/>
</dbReference>
<accession>A0ABV3XZU1</accession>
<organism evidence="3 4">
    <name type="scientific">Ferrimicrobium acidiphilum</name>
    <dbReference type="NCBI Taxonomy" id="121039"/>
    <lineage>
        <taxon>Bacteria</taxon>
        <taxon>Bacillati</taxon>
        <taxon>Actinomycetota</taxon>
        <taxon>Acidimicrobiia</taxon>
        <taxon>Acidimicrobiales</taxon>
        <taxon>Acidimicrobiaceae</taxon>
        <taxon>Ferrimicrobium</taxon>
    </lineage>
</organism>
<evidence type="ECO:0000256" key="1">
    <source>
        <dbReference type="ARBA" id="ARBA00022679"/>
    </source>
</evidence>
<dbReference type="PANTHER" id="PTHR46401">
    <property type="entry name" value="GLYCOSYLTRANSFERASE WBBK-RELATED"/>
    <property type="match status" value="1"/>
</dbReference>
<gene>
    <name evidence="3" type="ORF">AB6A68_03115</name>
</gene>
<evidence type="ECO:0000259" key="2">
    <source>
        <dbReference type="Pfam" id="PF00534"/>
    </source>
</evidence>
<feature type="domain" description="Glycosyl transferase family 1" evidence="2">
    <location>
        <begin position="176"/>
        <end position="322"/>
    </location>
</feature>
<dbReference type="InterPro" id="IPR001296">
    <property type="entry name" value="Glyco_trans_1"/>
</dbReference>
<dbReference type="CDD" id="cd03809">
    <property type="entry name" value="GT4_MtfB-like"/>
    <property type="match status" value="1"/>
</dbReference>
<dbReference type="Gene3D" id="3.40.50.2000">
    <property type="entry name" value="Glycogen Phosphorylase B"/>
    <property type="match status" value="1"/>
</dbReference>
<dbReference type="EMBL" id="JBFSHR010000006">
    <property type="protein sequence ID" value="MEX6428828.1"/>
    <property type="molecule type" value="Genomic_DNA"/>
</dbReference>
<evidence type="ECO:0000313" key="3">
    <source>
        <dbReference type="EMBL" id="MEX6428828.1"/>
    </source>
</evidence>
<dbReference type="Proteomes" id="UP001560267">
    <property type="component" value="Unassembled WGS sequence"/>
</dbReference>
<keyword evidence="4" id="KW-1185">Reference proteome</keyword>
<evidence type="ECO:0000313" key="4">
    <source>
        <dbReference type="Proteomes" id="UP001560267"/>
    </source>
</evidence>
<sequence length="353" mass="39226">MVKNLLREILERHAEKVELHLYSNRPFLYSPPQAITRVIPASSLRYAVTELRKAVKADDCDVFLGTGPAVLAGRCPSVLVVYDDSPRVDDFPVPLLSKIGHRYVAARLARRAKLWVAGLADALIFDSEIVERDVLAASPHLSGKERVVIHWATDPELHHLDRKESNDYVAKRLGITSPFILYVGAVNRPKNLEGLVSLYRRVREHHHRMLLVVVGGKAWPAYRRDPLENVEGIRYFPWLSDEAVAACYGACEVFVTLSWYEGFGLPVVEAMTHGAPVVVSNRGALPEVIGEAGLVVDPENLTHAAEVVCRFLDDSTVREQLRVQSLLRAKDFTWSGAADRAVALIQNVASKGC</sequence>
<protein>
    <submittedName>
        <fullName evidence="3">Glycosyltransferase family 4 protein</fullName>
    </submittedName>
</protein>
<dbReference type="SUPFAM" id="SSF53756">
    <property type="entry name" value="UDP-Glycosyltransferase/glycogen phosphorylase"/>
    <property type="match status" value="1"/>
</dbReference>
<proteinExistence type="predicted"/>
<dbReference type="RefSeq" id="WP_369084232.1">
    <property type="nucleotide sequence ID" value="NZ_JBFSHR010000006.1"/>
</dbReference>
<keyword evidence="1" id="KW-0808">Transferase</keyword>
<dbReference type="Pfam" id="PF00534">
    <property type="entry name" value="Glycos_transf_1"/>
    <property type="match status" value="1"/>
</dbReference>
<reference evidence="3 4" key="1">
    <citation type="submission" date="2024-07" db="EMBL/GenBank/DDBJ databases">
        <title>Draft Genome Sequence of Ferrimicrobium acidiphilum Strain YE2023, Isolated from a Pulp of Bioleach Reactor.</title>
        <authorList>
            <person name="Elkina Y.A."/>
            <person name="Bulaeva A.G."/>
            <person name="Beletsky A.V."/>
            <person name="Mardanov A.V."/>
        </authorList>
    </citation>
    <scope>NUCLEOTIDE SEQUENCE [LARGE SCALE GENOMIC DNA]</scope>
    <source>
        <strain evidence="3 4">YE2023</strain>
    </source>
</reference>
<comment type="caution">
    <text evidence="3">The sequence shown here is derived from an EMBL/GenBank/DDBJ whole genome shotgun (WGS) entry which is preliminary data.</text>
</comment>